<dbReference type="EMBL" id="JACOPP010000021">
    <property type="protein sequence ID" value="MBC5734609.1"/>
    <property type="molecule type" value="Genomic_DNA"/>
</dbReference>
<comment type="caution">
    <text evidence="2">The sequence shown here is derived from an EMBL/GenBank/DDBJ whole genome shotgun (WGS) entry which is preliminary data.</text>
</comment>
<feature type="transmembrane region" description="Helical" evidence="1">
    <location>
        <begin position="199"/>
        <end position="219"/>
    </location>
</feature>
<keyword evidence="1" id="KW-0812">Transmembrane</keyword>
<evidence type="ECO:0000313" key="2">
    <source>
        <dbReference type="EMBL" id="MBC5734609.1"/>
    </source>
</evidence>
<dbReference type="Proteomes" id="UP000661435">
    <property type="component" value="Unassembled WGS sequence"/>
</dbReference>
<evidence type="ECO:0000313" key="3">
    <source>
        <dbReference type="Proteomes" id="UP000661435"/>
    </source>
</evidence>
<organism evidence="2 3">
    <name type="scientific">Lawsonibacter hominis</name>
    <dbReference type="NCBI Taxonomy" id="2763053"/>
    <lineage>
        <taxon>Bacteria</taxon>
        <taxon>Bacillati</taxon>
        <taxon>Bacillota</taxon>
        <taxon>Clostridia</taxon>
        <taxon>Eubacteriales</taxon>
        <taxon>Oscillospiraceae</taxon>
        <taxon>Lawsonibacter</taxon>
    </lineage>
</organism>
<protein>
    <submittedName>
        <fullName evidence="2">Ethanolamine utilization protein EutH</fullName>
    </submittedName>
</protein>
<sequence length="405" mass="42526">MFDELISAVTDTAAFSESLHSYLSHFSFNSAIILIMMIFMVVGAVDKIRGNRKGYGAAFDEGFHAMGPLAVAMVGVIAAAPVLCMILQPIITPIYALFGASPAVFATTLLASDMGGYSLAMSLAGSDQAIGNFAGLIVGTTMGCIILFDIPVALSIVPKKDRSILACGILCGLVTVPLGCLTGGLAMGLTPYSLNLLALIQNIIPVTIIAVLIAIGLWFKPEAMMNGFDKFGAVVTAVITVCTVVAVFQYQTGIRFPLAEIMVAEDANGMSPLKESLITVGNIALVLIGAFPMVEWIKRTFRKPLMSFGKLLGVDETASAGFVANLANNIPVFNMVKDMTPKGKLLNISFAVCAAFVFGDHLGFTAGVNQDMILPVIVAKLTCGICALILANLLSDKLLGKAAKL</sequence>
<proteinExistence type="predicted"/>
<dbReference type="InterPro" id="IPR007441">
    <property type="entry name" value="EutH"/>
</dbReference>
<feature type="transmembrane region" description="Helical" evidence="1">
    <location>
        <begin position="372"/>
        <end position="394"/>
    </location>
</feature>
<name>A0A8J6JHA6_9FIRM</name>
<accession>A0A8J6JHA6</accession>
<keyword evidence="1" id="KW-0472">Membrane</keyword>
<feature type="transmembrane region" description="Helical" evidence="1">
    <location>
        <begin position="132"/>
        <end position="157"/>
    </location>
</feature>
<feature type="transmembrane region" description="Helical" evidence="1">
    <location>
        <begin position="65"/>
        <end position="87"/>
    </location>
</feature>
<evidence type="ECO:0000256" key="1">
    <source>
        <dbReference type="SAM" id="Phobius"/>
    </source>
</evidence>
<dbReference type="RefSeq" id="WP_186908438.1">
    <property type="nucleotide sequence ID" value="NZ_JACOPP010000021.1"/>
</dbReference>
<keyword evidence="3" id="KW-1185">Reference proteome</keyword>
<gene>
    <name evidence="2" type="ORF">H8S57_12870</name>
</gene>
<keyword evidence="1" id="KW-1133">Transmembrane helix</keyword>
<dbReference type="AlphaFoldDB" id="A0A8J6JHA6"/>
<feature type="transmembrane region" description="Helical" evidence="1">
    <location>
        <begin position="231"/>
        <end position="250"/>
    </location>
</feature>
<reference evidence="2" key="1">
    <citation type="submission" date="2020-08" db="EMBL/GenBank/DDBJ databases">
        <title>Genome public.</title>
        <authorList>
            <person name="Liu C."/>
            <person name="Sun Q."/>
        </authorList>
    </citation>
    <scope>NUCLEOTIDE SEQUENCE</scope>
    <source>
        <strain evidence="2">NSJ-51</strain>
    </source>
</reference>
<dbReference type="PANTHER" id="PTHR40089">
    <property type="entry name" value="ETHANOLAMINE UTILIZATION PROTEIN EUTH"/>
    <property type="match status" value="1"/>
</dbReference>
<feature type="transmembrane region" description="Helical" evidence="1">
    <location>
        <begin position="277"/>
        <end position="297"/>
    </location>
</feature>
<dbReference type="Pfam" id="PF04346">
    <property type="entry name" value="EutH"/>
    <property type="match status" value="1"/>
</dbReference>
<dbReference type="PIRSF" id="PIRSF019466">
    <property type="entry name" value="EutH"/>
    <property type="match status" value="1"/>
</dbReference>
<dbReference type="GO" id="GO:0005886">
    <property type="term" value="C:plasma membrane"/>
    <property type="evidence" value="ECO:0007669"/>
    <property type="project" value="TreeGrafter"/>
</dbReference>
<feature type="transmembrane region" description="Helical" evidence="1">
    <location>
        <begin position="26"/>
        <end position="45"/>
    </location>
</feature>
<dbReference type="PANTHER" id="PTHR40089:SF1">
    <property type="entry name" value="ETHANOLAMINE PERMEASE EUTH-RELATED"/>
    <property type="match status" value="1"/>
</dbReference>
<feature type="transmembrane region" description="Helical" evidence="1">
    <location>
        <begin position="164"/>
        <end position="187"/>
    </location>
</feature>
<feature type="transmembrane region" description="Helical" evidence="1">
    <location>
        <begin position="345"/>
        <end position="366"/>
    </location>
</feature>
<feature type="transmembrane region" description="Helical" evidence="1">
    <location>
        <begin position="94"/>
        <end position="112"/>
    </location>
</feature>
<dbReference type="GO" id="GO:0034228">
    <property type="term" value="F:ethanolamine transmembrane transporter activity"/>
    <property type="evidence" value="ECO:0007669"/>
    <property type="project" value="InterPro"/>
</dbReference>